<feature type="region of interest" description="Disordered" evidence="1">
    <location>
        <begin position="1"/>
        <end position="70"/>
    </location>
</feature>
<dbReference type="Proteomes" id="UP001443914">
    <property type="component" value="Unassembled WGS sequence"/>
</dbReference>
<evidence type="ECO:0000313" key="3">
    <source>
        <dbReference type="Proteomes" id="UP001443914"/>
    </source>
</evidence>
<reference evidence="2" key="1">
    <citation type="submission" date="2024-03" db="EMBL/GenBank/DDBJ databases">
        <title>WGS assembly of Saponaria officinalis var. Norfolk2.</title>
        <authorList>
            <person name="Jenkins J."/>
            <person name="Shu S."/>
            <person name="Grimwood J."/>
            <person name="Barry K."/>
            <person name="Goodstein D."/>
            <person name="Schmutz J."/>
            <person name="Leebens-Mack J."/>
            <person name="Osbourn A."/>
        </authorList>
    </citation>
    <scope>NUCLEOTIDE SEQUENCE [LARGE SCALE GENOMIC DNA]</scope>
    <source>
        <strain evidence="2">JIC</strain>
    </source>
</reference>
<evidence type="ECO:0000256" key="1">
    <source>
        <dbReference type="SAM" id="MobiDB-lite"/>
    </source>
</evidence>
<sequence>MADKPASPSSHSSNHTSEKEVKSPNLIDRAKKGFDAAFHRKKSPRHHKETHGTSDDIDETTPVEAVKGPNVLQRVKEEVEAIVEAIHSKKESKDHK</sequence>
<name>A0AAW1L1F4_SAPOF</name>
<feature type="compositionally biased region" description="Basic and acidic residues" evidence="1">
    <location>
        <begin position="16"/>
        <end position="38"/>
    </location>
</feature>
<protein>
    <submittedName>
        <fullName evidence="2">Uncharacterized protein</fullName>
    </submittedName>
</protein>
<organism evidence="2 3">
    <name type="scientific">Saponaria officinalis</name>
    <name type="common">Common soapwort</name>
    <name type="synonym">Lychnis saponaria</name>
    <dbReference type="NCBI Taxonomy" id="3572"/>
    <lineage>
        <taxon>Eukaryota</taxon>
        <taxon>Viridiplantae</taxon>
        <taxon>Streptophyta</taxon>
        <taxon>Embryophyta</taxon>
        <taxon>Tracheophyta</taxon>
        <taxon>Spermatophyta</taxon>
        <taxon>Magnoliopsida</taxon>
        <taxon>eudicotyledons</taxon>
        <taxon>Gunneridae</taxon>
        <taxon>Pentapetalae</taxon>
        <taxon>Caryophyllales</taxon>
        <taxon>Caryophyllaceae</taxon>
        <taxon>Caryophylleae</taxon>
        <taxon>Saponaria</taxon>
    </lineage>
</organism>
<dbReference type="AlphaFoldDB" id="A0AAW1L1F4"/>
<feature type="compositionally biased region" description="Basic residues" evidence="1">
    <location>
        <begin position="39"/>
        <end position="49"/>
    </location>
</feature>
<proteinExistence type="predicted"/>
<dbReference type="PANTHER" id="PTHR35277:SF10">
    <property type="entry name" value="OS09G0363700 PROTEIN"/>
    <property type="match status" value="1"/>
</dbReference>
<dbReference type="PANTHER" id="PTHR35277">
    <property type="entry name" value="OS09G0363700 PROTEIN"/>
    <property type="match status" value="1"/>
</dbReference>
<comment type="caution">
    <text evidence="2">The sequence shown here is derived from an EMBL/GenBank/DDBJ whole genome shotgun (WGS) entry which is preliminary data.</text>
</comment>
<evidence type="ECO:0000313" key="2">
    <source>
        <dbReference type="EMBL" id="KAK9726938.1"/>
    </source>
</evidence>
<dbReference type="EMBL" id="JBDFQZ010000005">
    <property type="protein sequence ID" value="KAK9726938.1"/>
    <property type="molecule type" value="Genomic_DNA"/>
</dbReference>
<gene>
    <name evidence="2" type="ORF">RND81_05G247200</name>
</gene>
<keyword evidence="3" id="KW-1185">Reference proteome</keyword>
<accession>A0AAW1L1F4</accession>